<evidence type="ECO:0000256" key="4">
    <source>
        <dbReference type="ARBA" id="ARBA00011738"/>
    </source>
</evidence>
<dbReference type="FunFam" id="3.40.1280.10:FF:000001">
    <property type="entry name" value="tRNA (guanine-N(1)-)-methyltransferase"/>
    <property type="match status" value="1"/>
</dbReference>
<evidence type="ECO:0000256" key="16">
    <source>
        <dbReference type="PIRSR" id="PIRSR000386-1"/>
    </source>
</evidence>
<dbReference type="GO" id="GO:0002939">
    <property type="term" value="P:tRNA N1-guanine methylation"/>
    <property type="evidence" value="ECO:0007669"/>
    <property type="project" value="TreeGrafter"/>
</dbReference>
<evidence type="ECO:0000256" key="8">
    <source>
        <dbReference type="ARBA" id="ARBA00022603"/>
    </source>
</evidence>
<dbReference type="RefSeq" id="WP_270070089.1">
    <property type="nucleotide sequence ID" value="NZ_JAJAQC010000001.1"/>
</dbReference>
<keyword evidence="7 15" id="KW-0963">Cytoplasm</keyword>
<dbReference type="Gene3D" id="3.40.1280.10">
    <property type="match status" value="1"/>
</dbReference>
<evidence type="ECO:0000256" key="10">
    <source>
        <dbReference type="ARBA" id="ARBA00022691"/>
    </source>
</evidence>
<feature type="binding site" evidence="15 16">
    <location>
        <begin position="144"/>
        <end position="149"/>
    </location>
    <ligand>
        <name>S-adenosyl-L-methionine</name>
        <dbReference type="ChEBI" id="CHEBI:59789"/>
    </ligand>
</feature>
<evidence type="ECO:0000259" key="19">
    <source>
        <dbReference type="Pfam" id="PF01746"/>
    </source>
</evidence>
<comment type="similarity">
    <text evidence="3 15 17">Belongs to the RNA methyltransferase TrmD family.</text>
</comment>
<dbReference type="Proteomes" id="UP001140076">
    <property type="component" value="Unassembled WGS sequence"/>
</dbReference>
<dbReference type="FunFam" id="1.10.1270.20:FF:000002">
    <property type="entry name" value="tRNA (guanine-N(1)-)-methyltransferase"/>
    <property type="match status" value="1"/>
</dbReference>
<dbReference type="PANTHER" id="PTHR46417:SF1">
    <property type="entry name" value="TRNA (GUANINE-N(1)-)-METHYLTRANSFERASE"/>
    <property type="match status" value="1"/>
</dbReference>
<evidence type="ECO:0000256" key="17">
    <source>
        <dbReference type="RuleBase" id="RU003464"/>
    </source>
</evidence>
<reference evidence="20" key="1">
    <citation type="submission" date="2021-10" db="EMBL/GenBank/DDBJ databases">
        <title>Streptomonospora sp. nov., isolated from mangrove soil.</title>
        <authorList>
            <person name="Chen X."/>
            <person name="Ge X."/>
            <person name="Liu W."/>
        </authorList>
    </citation>
    <scope>NUCLEOTIDE SEQUENCE</scope>
    <source>
        <strain evidence="20">S1-112</strain>
    </source>
</reference>
<evidence type="ECO:0000313" key="20">
    <source>
        <dbReference type="EMBL" id="MDA0562796.1"/>
    </source>
</evidence>
<dbReference type="Pfam" id="PF01746">
    <property type="entry name" value="tRNA_m1G_MT"/>
    <property type="match status" value="1"/>
</dbReference>
<feature type="domain" description="tRNA methyltransferase TRMD/TRM10-type" evidence="19">
    <location>
        <begin position="1"/>
        <end position="240"/>
    </location>
</feature>
<evidence type="ECO:0000256" key="5">
    <source>
        <dbReference type="ARBA" id="ARBA00012807"/>
    </source>
</evidence>
<name>A0A9X3SK48_9ACTN</name>
<evidence type="ECO:0000313" key="21">
    <source>
        <dbReference type="Proteomes" id="UP001140076"/>
    </source>
</evidence>
<dbReference type="GO" id="GO:0005829">
    <property type="term" value="C:cytosol"/>
    <property type="evidence" value="ECO:0007669"/>
    <property type="project" value="TreeGrafter"/>
</dbReference>
<evidence type="ECO:0000256" key="11">
    <source>
        <dbReference type="ARBA" id="ARBA00022694"/>
    </source>
</evidence>
<dbReference type="InterPro" id="IPR029026">
    <property type="entry name" value="tRNA_m1G_MTases_N"/>
</dbReference>
<dbReference type="EMBL" id="JAJAQC010000001">
    <property type="protein sequence ID" value="MDA0562796.1"/>
    <property type="molecule type" value="Genomic_DNA"/>
</dbReference>
<dbReference type="GO" id="GO:0052906">
    <property type="term" value="F:tRNA (guanine(37)-N1)-methyltransferase activity"/>
    <property type="evidence" value="ECO:0007669"/>
    <property type="project" value="UniProtKB-UniRule"/>
</dbReference>
<comment type="subcellular location">
    <subcellularLocation>
        <location evidence="2 15 17">Cytoplasm</location>
    </subcellularLocation>
</comment>
<gene>
    <name evidence="15 20" type="primary">trmD</name>
    <name evidence="20" type="ORF">LG943_00350</name>
</gene>
<evidence type="ECO:0000256" key="9">
    <source>
        <dbReference type="ARBA" id="ARBA00022679"/>
    </source>
</evidence>
<evidence type="ECO:0000256" key="13">
    <source>
        <dbReference type="ARBA" id="ARBA00033392"/>
    </source>
</evidence>
<evidence type="ECO:0000256" key="14">
    <source>
        <dbReference type="ARBA" id="ARBA00047783"/>
    </source>
</evidence>
<organism evidence="20 21">
    <name type="scientific">Streptomonospora mangrovi</name>
    <dbReference type="NCBI Taxonomy" id="2883123"/>
    <lineage>
        <taxon>Bacteria</taxon>
        <taxon>Bacillati</taxon>
        <taxon>Actinomycetota</taxon>
        <taxon>Actinomycetes</taxon>
        <taxon>Streptosporangiales</taxon>
        <taxon>Nocardiopsidaceae</taxon>
        <taxon>Streptomonospora</taxon>
    </lineage>
</organism>
<accession>A0A9X3SK48</accession>
<keyword evidence="11 15" id="KW-0819">tRNA processing</keyword>
<dbReference type="AlphaFoldDB" id="A0A9X3SK48"/>
<dbReference type="PIRSF" id="PIRSF000386">
    <property type="entry name" value="tRNA_mtase"/>
    <property type="match status" value="1"/>
</dbReference>
<dbReference type="NCBIfam" id="NF000648">
    <property type="entry name" value="PRK00026.1"/>
    <property type="match status" value="1"/>
</dbReference>
<keyword evidence="10 15" id="KW-0949">S-adenosyl-L-methionine</keyword>
<comment type="function">
    <text evidence="1 15 17">Specifically methylates guanosine-37 in various tRNAs.</text>
</comment>
<evidence type="ECO:0000256" key="2">
    <source>
        <dbReference type="ARBA" id="ARBA00004496"/>
    </source>
</evidence>
<evidence type="ECO:0000256" key="7">
    <source>
        <dbReference type="ARBA" id="ARBA00022490"/>
    </source>
</evidence>
<dbReference type="InterPro" id="IPR029028">
    <property type="entry name" value="Alpha/beta_knot_MTases"/>
</dbReference>
<evidence type="ECO:0000256" key="12">
    <source>
        <dbReference type="ARBA" id="ARBA00029736"/>
    </source>
</evidence>
<keyword evidence="9 15" id="KW-0808">Transferase</keyword>
<proteinExistence type="inferred from homology"/>
<protein>
    <recommendedName>
        <fullName evidence="6 15">tRNA (guanine-N(1)-)-methyltransferase</fullName>
        <ecNumber evidence="5 15">2.1.1.228</ecNumber>
    </recommendedName>
    <alternativeName>
        <fullName evidence="12 15">M1G-methyltransferase</fullName>
    </alternativeName>
    <alternativeName>
        <fullName evidence="13 15">tRNA [GM37] methyltransferase</fullName>
    </alternativeName>
</protein>
<evidence type="ECO:0000256" key="1">
    <source>
        <dbReference type="ARBA" id="ARBA00002634"/>
    </source>
</evidence>
<feature type="region of interest" description="Disordered" evidence="18">
    <location>
        <begin position="265"/>
        <end position="289"/>
    </location>
</feature>
<dbReference type="CDD" id="cd18080">
    <property type="entry name" value="TrmD-like"/>
    <property type="match status" value="1"/>
</dbReference>
<dbReference type="SUPFAM" id="SSF75217">
    <property type="entry name" value="alpha/beta knot"/>
    <property type="match status" value="1"/>
</dbReference>
<dbReference type="InterPro" id="IPR016009">
    <property type="entry name" value="tRNA_MeTrfase_TRMD/TRM10"/>
</dbReference>
<dbReference type="PANTHER" id="PTHR46417">
    <property type="entry name" value="TRNA (GUANINE-N(1)-)-METHYLTRANSFERASE"/>
    <property type="match status" value="1"/>
</dbReference>
<dbReference type="EC" id="2.1.1.228" evidence="5 15"/>
<dbReference type="NCBIfam" id="TIGR00088">
    <property type="entry name" value="trmD"/>
    <property type="match status" value="1"/>
</dbReference>
<feature type="binding site" evidence="15 16">
    <location>
        <position position="120"/>
    </location>
    <ligand>
        <name>S-adenosyl-L-methionine</name>
        <dbReference type="ChEBI" id="CHEBI:59789"/>
    </ligand>
</feature>
<evidence type="ECO:0000256" key="15">
    <source>
        <dbReference type="HAMAP-Rule" id="MF_00605"/>
    </source>
</evidence>
<keyword evidence="21" id="KW-1185">Reference proteome</keyword>
<comment type="caution">
    <text evidence="20">The sequence shown here is derived from an EMBL/GenBank/DDBJ whole genome shotgun (WGS) entry which is preliminary data.</text>
</comment>
<keyword evidence="8 15" id="KW-0489">Methyltransferase</keyword>
<dbReference type="HAMAP" id="MF_00605">
    <property type="entry name" value="TrmD"/>
    <property type="match status" value="1"/>
</dbReference>
<dbReference type="InterPro" id="IPR002649">
    <property type="entry name" value="tRNA_m1G_MeTrfase_TrmD"/>
</dbReference>
<sequence length="289" mass="30991">MRIDIITIFPDYFAPLELSLIGKARAAGILDIRLHDLRSWTHDRHNTVDDTPYGGGPGMVMKPEPWGEALDAVAGAPEPGGAAGPGAVPRLVVPTPSGTPFTQERAKRLSEEPWLVFACGRYEGIDSRVAADAARRMPVEEVSIGDYVLAGGESATLVIVETVSRLLPGVLGNAESAVQDSFAAGAMENLLEGPVFTKPARWRDLEVPPVLLSGDHGAVDRWRRHEALRKTARNRPELLRALAEGGMAGLDRTDQALVRELLAGTAAEQERDDPAREAALQTGAEPMAD</sequence>
<comment type="catalytic activity">
    <reaction evidence="14 15 17">
        <text>guanosine(37) in tRNA + S-adenosyl-L-methionine = N(1)-methylguanosine(37) in tRNA + S-adenosyl-L-homocysteine + H(+)</text>
        <dbReference type="Rhea" id="RHEA:36899"/>
        <dbReference type="Rhea" id="RHEA-COMP:10145"/>
        <dbReference type="Rhea" id="RHEA-COMP:10147"/>
        <dbReference type="ChEBI" id="CHEBI:15378"/>
        <dbReference type="ChEBI" id="CHEBI:57856"/>
        <dbReference type="ChEBI" id="CHEBI:59789"/>
        <dbReference type="ChEBI" id="CHEBI:73542"/>
        <dbReference type="ChEBI" id="CHEBI:74269"/>
        <dbReference type="EC" id="2.1.1.228"/>
    </reaction>
</comment>
<evidence type="ECO:0000256" key="3">
    <source>
        <dbReference type="ARBA" id="ARBA00007630"/>
    </source>
</evidence>
<evidence type="ECO:0000256" key="6">
    <source>
        <dbReference type="ARBA" id="ARBA00014679"/>
    </source>
</evidence>
<dbReference type="InterPro" id="IPR023148">
    <property type="entry name" value="tRNA_m1G_MeTrfase_C_sf"/>
</dbReference>
<comment type="subunit">
    <text evidence="4 15 17">Homodimer.</text>
</comment>
<evidence type="ECO:0000256" key="18">
    <source>
        <dbReference type="SAM" id="MobiDB-lite"/>
    </source>
</evidence>
<dbReference type="Gene3D" id="1.10.1270.20">
    <property type="entry name" value="tRNA(m1g37)methyltransferase, domain 2"/>
    <property type="match status" value="1"/>
</dbReference>